<evidence type="ECO:0000256" key="1">
    <source>
        <dbReference type="ARBA" id="ARBA00008106"/>
    </source>
</evidence>
<comment type="catalytic activity">
    <reaction evidence="3">
        <text>an (S)-2-haloacid + H2O = a (2R)-2-hydroxycarboxylate + a halide anion + H(+)</text>
        <dbReference type="Rhea" id="RHEA:11192"/>
        <dbReference type="ChEBI" id="CHEBI:15377"/>
        <dbReference type="ChEBI" id="CHEBI:15378"/>
        <dbReference type="ChEBI" id="CHEBI:16042"/>
        <dbReference type="ChEBI" id="CHEBI:58314"/>
        <dbReference type="ChEBI" id="CHEBI:137405"/>
        <dbReference type="EC" id="3.8.1.2"/>
    </reaction>
</comment>
<protein>
    <recommendedName>
        <fullName evidence="3">(S)-2-haloacid dehalogenase</fullName>
        <ecNumber evidence="3">3.8.1.2</ecNumber>
    </recommendedName>
    <alternativeName>
        <fullName evidence="3">2-haloalkanoic acid dehalogenase</fullName>
    </alternativeName>
    <alternativeName>
        <fullName evidence="3">Halocarboxylic acid halidohydrolase</fullName>
    </alternativeName>
    <alternativeName>
        <fullName evidence="3">L-2-haloacid dehalogenase</fullName>
    </alternativeName>
</protein>
<proteinExistence type="inferred from homology"/>
<organism evidence="4 5">
    <name type="scientific">Cupriavidus metallidurans</name>
    <dbReference type="NCBI Taxonomy" id="119219"/>
    <lineage>
        <taxon>Bacteria</taxon>
        <taxon>Pseudomonadati</taxon>
        <taxon>Pseudomonadota</taxon>
        <taxon>Betaproteobacteria</taxon>
        <taxon>Burkholderiales</taxon>
        <taxon>Burkholderiaceae</taxon>
        <taxon>Cupriavidus</taxon>
    </lineage>
</organism>
<dbReference type="SFLD" id="SFLDG01135">
    <property type="entry name" value="C1.5.6:_HAD__Beta-PGM__Phospha"/>
    <property type="match status" value="1"/>
</dbReference>
<dbReference type="Gene3D" id="3.40.50.1000">
    <property type="entry name" value="HAD superfamily/HAD-like"/>
    <property type="match status" value="1"/>
</dbReference>
<dbReference type="AlphaFoldDB" id="A0A482IPJ6"/>
<dbReference type="CDD" id="cd02588">
    <property type="entry name" value="HAD_L2-DEX"/>
    <property type="match status" value="1"/>
</dbReference>
<evidence type="ECO:0000256" key="3">
    <source>
        <dbReference type="RuleBase" id="RU368077"/>
    </source>
</evidence>
<comment type="similarity">
    <text evidence="1 3">Belongs to the HAD-like hydrolase superfamily. S-2-haloalkanoic acid dehalogenase family.</text>
</comment>
<sequence length="237" mass="25865">MSKIRAVVFDAYGTLFDVYSVTARAEQLFPGKGEALALLWRERQIDYSRLRSLAAPDGSRYKPFWDITIDALRYAAERLGLPLDEAAEAQLLKEYACLSAFPENLGALKRLRRANLPLGILSNGNPEMLDIAVKSAGMHGLFDHVLSVDPVRQYKTSPAAYALGPQAFNLPAGEILFVSSNCWDACGATWFGYTTFWINRAGHPAERLDVAPTGTGHDMNDLLAFASPLVAATGVAL</sequence>
<gene>
    <name evidence="4" type="ORF">DDF84_006840</name>
</gene>
<comment type="function">
    <text evidence="3">Catalyzes the hydrolytic dehalogenation of small (S)-2-haloalkanoic acids to yield the corresponding (R)-2-hydroxyalkanoic acids.</text>
</comment>
<dbReference type="Pfam" id="PF00702">
    <property type="entry name" value="Hydrolase"/>
    <property type="match status" value="1"/>
</dbReference>
<dbReference type="PRINTS" id="PR00413">
    <property type="entry name" value="HADHALOGNASE"/>
</dbReference>
<dbReference type="InterPro" id="IPR006328">
    <property type="entry name" value="2-HAD"/>
</dbReference>
<dbReference type="NCBIfam" id="TIGR01493">
    <property type="entry name" value="HAD-SF-IA-v2"/>
    <property type="match status" value="1"/>
</dbReference>
<dbReference type="OrthoDB" id="264363at2"/>
<dbReference type="SFLD" id="SFLDF00045">
    <property type="entry name" value="2-haloacid_dehalogenase"/>
    <property type="match status" value="1"/>
</dbReference>
<dbReference type="Gene3D" id="1.10.150.240">
    <property type="entry name" value="Putative phosphatase, domain 2"/>
    <property type="match status" value="1"/>
</dbReference>
<dbReference type="Proteomes" id="UP000253772">
    <property type="component" value="Chromosome c1"/>
</dbReference>
<dbReference type="InterPro" id="IPR023198">
    <property type="entry name" value="PGP-like_dom2"/>
</dbReference>
<dbReference type="GO" id="GO:0018784">
    <property type="term" value="F:(S)-2-haloacid dehalogenase activity"/>
    <property type="evidence" value="ECO:0007669"/>
    <property type="project" value="UniProtKB-UniRule"/>
</dbReference>
<name>A0A482IPJ6_9BURK</name>
<evidence type="ECO:0000313" key="5">
    <source>
        <dbReference type="Proteomes" id="UP000253772"/>
    </source>
</evidence>
<dbReference type="PANTHER" id="PTHR43316:SF3">
    <property type="entry name" value="HALOACID DEHALOGENASE, TYPE II (AFU_ORTHOLOGUE AFUA_2G07750)-RELATED"/>
    <property type="match status" value="1"/>
</dbReference>
<dbReference type="EC" id="3.8.1.2" evidence="3"/>
<evidence type="ECO:0000313" key="4">
    <source>
        <dbReference type="EMBL" id="QBP09493.1"/>
    </source>
</evidence>
<dbReference type="SFLD" id="SFLDS00003">
    <property type="entry name" value="Haloacid_Dehalogenase"/>
    <property type="match status" value="1"/>
</dbReference>
<dbReference type="PANTHER" id="PTHR43316">
    <property type="entry name" value="HYDROLASE, HALOACID DELAHOGENASE-RELATED"/>
    <property type="match status" value="1"/>
</dbReference>
<accession>A0A482IPJ6</accession>
<dbReference type="InterPro" id="IPR051540">
    <property type="entry name" value="S-2-haloacid_dehalogenase"/>
</dbReference>
<dbReference type="SFLD" id="SFLDG01129">
    <property type="entry name" value="C1.5:_HAD__Beta-PGM__Phosphata"/>
    <property type="match status" value="1"/>
</dbReference>
<evidence type="ECO:0000256" key="2">
    <source>
        <dbReference type="ARBA" id="ARBA00022801"/>
    </source>
</evidence>
<dbReference type="InterPro" id="IPR023214">
    <property type="entry name" value="HAD_sf"/>
</dbReference>
<dbReference type="InterPro" id="IPR006439">
    <property type="entry name" value="HAD-SF_hydro_IA"/>
</dbReference>
<dbReference type="RefSeq" id="WP_017512551.1">
    <property type="nucleotide sequence ID" value="NZ_CP037900.1"/>
</dbReference>
<reference evidence="4 5" key="1">
    <citation type="submission" date="2019-03" db="EMBL/GenBank/DDBJ databases">
        <title>Comparative insights into the high quality Complete genome sequence of highly metal resistant Cupriavidus metallidurans strain BS1 isolated from a gold-copper mine.</title>
        <authorList>
            <person name="Mazhar H.S."/>
            <person name="Rensing C."/>
        </authorList>
    </citation>
    <scope>NUCLEOTIDE SEQUENCE [LARGE SCALE GENOMIC DNA]</scope>
    <source>
        <strain evidence="4 5">BS1</strain>
    </source>
</reference>
<dbReference type="EMBL" id="CP037900">
    <property type="protein sequence ID" value="QBP09493.1"/>
    <property type="molecule type" value="Genomic_DNA"/>
</dbReference>
<keyword evidence="2 3" id="KW-0378">Hydrolase</keyword>
<dbReference type="NCBIfam" id="TIGR01428">
    <property type="entry name" value="HAD_type_II"/>
    <property type="match status" value="1"/>
</dbReference>
<dbReference type="SUPFAM" id="SSF56784">
    <property type="entry name" value="HAD-like"/>
    <property type="match status" value="1"/>
</dbReference>
<dbReference type="InterPro" id="IPR036412">
    <property type="entry name" value="HAD-like_sf"/>
</dbReference>